<gene>
    <name evidence="1" type="ORF">MSG28_007394</name>
</gene>
<name>A0ACC0JXB7_CHOFU</name>
<comment type="caution">
    <text evidence="1">The sequence shown here is derived from an EMBL/GenBank/DDBJ whole genome shotgun (WGS) entry which is preliminary data.</text>
</comment>
<sequence>MPLYSDHISNMYYSGSSSYSAPYSYSSKTPLGSSYSAAYLNPGSNYSNHSSLGGYSRAPVSSRWITSSGRNYSPMLSTISERVTSSPVRISSPRRIPISKRSFKSSSYTPRPININTADIDVSKNKYRPKDESPPPPPPPAQLPTEAPSADNETGPFMPRIDGKPETGIDSSPGVQRSTIRRGRTVVRLHTIKRKERDSPRKSENAIQNTETNVEVDAGNTDTTESKGWREKLSQDLIYVDKKEKKSLGAKLVEKFIVKDNNDSDSENIVNELRNKQQTPTSLSEPPTPSAGTSKSPDRRCSMEILAEQANLLDSLIRSENLSTATLDLSKVGVTDESATNSKKINEHKNLLKTTKSDNSLHDRLRTSKDLKEPKHSTKRRSLKRSSSGGRLDSITEFPREAMCSALPAIEENRSSVKYENTQLKPKLKAKITSSVAVSPPASPLKFKIEEVTVEEKPRQLKKEISYSCTVDDNFDESPKAINQTNKTITNALRKSKTKFLRKKPECDNNVPSPEPDEGNFWDKIGKRETVYLQKRKQFIEDTREQRRRALYWFPDDEGSSANEDVFEQANDTYPVANVDNKTSDDNVAEIENNFQNVIATTNIEVIDNTINTLDCITTAEEEIPVAKIQINLSGKNMGSSSQLELRSPAVIVNIKDDSQSQTRIENPSTNKLTECNSKSETDKETNKLPSRLKESERILTDEHPVESIINKIDIPEIDKVETITSLKADIIQDKSDKCSKITIPETTSNKIDKYSKITIPEITPIRTDSNSQKNKPVADNLTVHTENTQVGPVSPQTASFSGEERVNTIPVTQEIKSKPETKSTNPKTNKSLTKDDILTVRTKDTESYAASKNENNVVNSSNQTSQKLNKLSEKNCPVHGNKNNALVHNETTNVQSQEKYISAEFKLDTTKVNTDLKLEIRSKSEEKDNSETTQEKDEIVDGIPNKPDNLVSEMKPSELIPKIPTEIESVNIPKEKTAIINEEQKSRESKKAESKSTSEKNEELKQSLKEIVPPPVVSKKPVKEELAVRPLIATPRPLQKKSPQVIHSSSSSESSSSEEDSSDEEDADESDASEGSAEFFECENNTDGRTSTGSNDSGFDSSAPTSPAGFVNIKKDCDVNCHRKCEKLTANLCGVNQRLLVEALSSRSASKKGGETAGPSASAAPALGNTPNFHEQQLEKFENVNGLIYKRLHRDDIFKNRDVLLAELKDTEYYYAVKCLKKDVVLEDDDVECTLIERKVLALGTNHPDLKLDNILLDFDGHVRIADFGMCKLQIYLEKTADTFCGTPDYMAPEIIKGLKYNQTVDWWSFGVLLYEMLIGQSPFSGCDEDELFWSICNEMPSYPRFLSQESLNILTRRHPLDTQYFDRAFTGERPRLTAVEPQARNAEKAMTTLARWRAAQVQETGGMRERRPYLASECNDLPQAEKWRLQIVREIAKKVAQIQNVTIMDDITPEAAILSPKPQSPREPSVKSEIEPTNDPPAPAIEAQPEYYTVPAIPSEPSAVFSKGSPRSTQPPVATSPRTSVRSQPISTPVPATPNASIRSKSVRKTSPTKVDQESIKQQPSLGSPVAPSPPRQPSLKKEPQSKSPVGEAQKMASPVRSPVAPSPRRSTGSPRASLKKDHEPRSPDSLRQKTSTPPGTLSNRSDEKKEDAKETIANLEPQGKRISDHIEQLNESVKALSGNVMGAQSPGLDSNIDKIANMSKILTDEANALRNSIKHLSEDIARTEDDIGRVKDLTDFPNYDSKDRKVVNVTPTNCPVPVNMEKRFHPQKDVFILKIGKKMESKDKKTDLEIELVTPKAPSAIPVENNNMSQQVSASKLVSKKPAKKEKDKKKSKTSLKKKKSSTKTAGLGEFRIRDLNDEINKLMREKRHWEVQIKSLGGPDHARVGPRMLDQDGREVPGNRGYKYFGAAKDLPGVRELFEQEPPPPPRRTRADLMRDVDADYYGYRDDDDGLLPEDKRVDDDDAEPQVITSHVAVPSQKDIEEALLRKKKQELLERYGCLDVKMEES</sequence>
<accession>A0ACC0JXB7</accession>
<evidence type="ECO:0000313" key="2">
    <source>
        <dbReference type="Proteomes" id="UP001064048"/>
    </source>
</evidence>
<protein>
    <submittedName>
        <fullName evidence="1">Uncharacterized protein</fullName>
    </submittedName>
</protein>
<keyword evidence="2" id="KW-1185">Reference proteome</keyword>
<dbReference type="EMBL" id="CM046112">
    <property type="protein sequence ID" value="KAI8428671.1"/>
    <property type="molecule type" value="Genomic_DNA"/>
</dbReference>
<evidence type="ECO:0000313" key="1">
    <source>
        <dbReference type="EMBL" id="KAI8428671.1"/>
    </source>
</evidence>
<reference evidence="1 2" key="1">
    <citation type="journal article" date="2022" name="Genome Biol. Evol.">
        <title>The Spruce Budworm Genome: Reconstructing the Evolutionary History of Antifreeze Proteins.</title>
        <authorList>
            <person name="Beliveau C."/>
            <person name="Gagne P."/>
            <person name="Picq S."/>
            <person name="Vernygora O."/>
            <person name="Keeling C.I."/>
            <person name="Pinkney K."/>
            <person name="Doucet D."/>
            <person name="Wen F."/>
            <person name="Johnston J.S."/>
            <person name="Maaroufi H."/>
            <person name="Boyle B."/>
            <person name="Laroche J."/>
            <person name="Dewar K."/>
            <person name="Juretic N."/>
            <person name="Blackburn G."/>
            <person name="Nisole A."/>
            <person name="Brunet B."/>
            <person name="Brandao M."/>
            <person name="Lumley L."/>
            <person name="Duan J."/>
            <person name="Quan G."/>
            <person name="Lucarotti C.J."/>
            <person name="Roe A.D."/>
            <person name="Sperling F.A.H."/>
            <person name="Levesque R.C."/>
            <person name="Cusson M."/>
        </authorList>
    </citation>
    <scope>NUCLEOTIDE SEQUENCE [LARGE SCALE GENOMIC DNA]</scope>
    <source>
        <strain evidence="1">Glfc:IPQL:Cfum</strain>
    </source>
</reference>
<organism evidence="1 2">
    <name type="scientific">Choristoneura fumiferana</name>
    <name type="common">Spruce budworm moth</name>
    <name type="synonym">Archips fumiferana</name>
    <dbReference type="NCBI Taxonomy" id="7141"/>
    <lineage>
        <taxon>Eukaryota</taxon>
        <taxon>Metazoa</taxon>
        <taxon>Ecdysozoa</taxon>
        <taxon>Arthropoda</taxon>
        <taxon>Hexapoda</taxon>
        <taxon>Insecta</taxon>
        <taxon>Pterygota</taxon>
        <taxon>Neoptera</taxon>
        <taxon>Endopterygota</taxon>
        <taxon>Lepidoptera</taxon>
        <taxon>Glossata</taxon>
        <taxon>Ditrysia</taxon>
        <taxon>Tortricoidea</taxon>
        <taxon>Tortricidae</taxon>
        <taxon>Tortricinae</taxon>
        <taxon>Choristoneura</taxon>
    </lineage>
</organism>
<proteinExistence type="predicted"/>
<dbReference type="Proteomes" id="UP001064048">
    <property type="component" value="Chromosome 12"/>
</dbReference>